<evidence type="ECO:0000313" key="2">
    <source>
        <dbReference type="EMBL" id="OGG95114.1"/>
    </source>
</evidence>
<dbReference type="PANTHER" id="PTHR34990:SF1">
    <property type="entry name" value="UDP-2,3-DIACYLGLUCOSAMINE HYDROLASE"/>
    <property type="match status" value="1"/>
</dbReference>
<dbReference type="GO" id="GO:0016020">
    <property type="term" value="C:membrane"/>
    <property type="evidence" value="ECO:0007669"/>
    <property type="project" value="GOC"/>
</dbReference>
<proteinExistence type="predicted"/>
<sequence length="250" mass="28714">MDQPKEWIVIADSHLGAGPGDLEPILALILKTPAKERGLIFLGDLFHIWAGPRKFHTLEVSTLMAALTEFQGRGGQVRLVMGNRDALLEETQLGGPGFEGLPFDRIAQENDQIETPSGSILLAHGDLVNQLDQRYLRWRAVYRSAWFRWAFTLLPKKKAQKIMVGLEAKLKGTNLHFKLEFPWPQWEHWLETQVRFWAPRLILVGHFHPEQLIETKLGTTTALVIPDWLNSRCYLWVKEDLSYEVCHFTP</sequence>
<comment type="caution">
    <text evidence="2">The sequence shown here is derived from an EMBL/GenBank/DDBJ whole genome shotgun (WGS) entry which is preliminary data.</text>
</comment>
<gene>
    <name evidence="2" type="ORF">A2527_08050</name>
</gene>
<keyword evidence="1" id="KW-0378">Hydrolase</keyword>
<reference evidence="2 3" key="1">
    <citation type="journal article" date="2016" name="Nat. Commun.">
        <title>Thousands of microbial genomes shed light on interconnected biogeochemical processes in an aquifer system.</title>
        <authorList>
            <person name="Anantharaman K."/>
            <person name="Brown C.T."/>
            <person name="Hug L.A."/>
            <person name="Sharon I."/>
            <person name="Castelle C.J."/>
            <person name="Probst A.J."/>
            <person name="Thomas B.C."/>
            <person name="Singh A."/>
            <person name="Wilkins M.J."/>
            <person name="Karaoz U."/>
            <person name="Brodie E.L."/>
            <person name="Williams K.H."/>
            <person name="Hubbard S.S."/>
            <person name="Banfield J.F."/>
        </authorList>
    </citation>
    <scope>NUCLEOTIDE SEQUENCE [LARGE SCALE GENOMIC DNA]</scope>
</reference>
<accession>A0A1F6GAI8</accession>
<dbReference type="PANTHER" id="PTHR34990">
    <property type="entry name" value="UDP-2,3-DIACYLGLUCOSAMINE HYDROLASE-RELATED"/>
    <property type="match status" value="1"/>
</dbReference>
<dbReference type="SUPFAM" id="SSF56300">
    <property type="entry name" value="Metallo-dependent phosphatases"/>
    <property type="match status" value="1"/>
</dbReference>
<evidence type="ECO:0000313" key="3">
    <source>
        <dbReference type="Proteomes" id="UP000178449"/>
    </source>
</evidence>
<dbReference type="AlphaFoldDB" id="A0A1F6GAI8"/>
<protein>
    <submittedName>
        <fullName evidence="2">Uncharacterized protein</fullName>
    </submittedName>
</protein>
<dbReference type="Gene3D" id="3.60.21.10">
    <property type="match status" value="1"/>
</dbReference>
<dbReference type="InterPro" id="IPR043461">
    <property type="entry name" value="LpxH-like"/>
</dbReference>
<dbReference type="InterPro" id="IPR029052">
    <property type="entry name" value="Metallo-depent_PP-like"/>
</dbReference>
<dbReference type="STRING" id="1817772.A2527_08050"/>
<evidence type="ECO:0000256" key="1">
    <source>
        <dbReference type="ARBA" id="ARBA00022801"/>
    </source>
</evidence>
<dbReference type="Proteomes" id="UP000178449">
    <property type="component" value="Unassembled WGS sequence"/>
</dbReference>
<dbReference type="GO" id="GO:0009245">
    <property type="term" value="P:lipid A biosynthetic process"/>
    <property type="evidence" value="ECO:0007669"/>
    <property type="project" value="TreeGrafter"/>
</dbReference>
<dbReference type="EMBL" id="MFNE01000026">
    <property type="protein sequence ID" value="OGG95114.1"/>
    <property type="molecule type" value="Genomic_DNA"/>
</dbReference>
<organism evidence="2 3">
    <name type="scientific">Candidatus Lambdaproteobacteria bacterium RIFOXYD2_FULL_50_16</name>
    <dbReference type="NCBI Taxonomy" id="1817772"/>
    <lineage>
        <taxon>Bacteria</taxon>
        <taxon>Pseudomonadati</taxon>
        <taxon>Pseudomonadota</taxon>
        <taxon>Candidatus Lambdaproteobacteria</taxon>
    </lineage>
</organism>
<name>A0A1F6GAI8_9PROT</name>
<dbReference type="GO" id="GO:0008758">
    <property type="term" value="F:UDP-2,3-diacylglucosamine hydrolase activity"/>
    <property type="evidence" value="ECO:0007669"/>
    <property type="project" value="TreeGrafter"/>
</dbReference>